<feature type="non-terminal residue" evidence="1">
    <location>
        <position position="59"/>
    </location>
</feature>
<protein>
    <submittedName>
        <fullName evidence="1">Uncharacterized protein</fullName>
    </submittedName>
</protein>
<evidence type="ECO:0000313" key="2">
    <source>
        <dbReference type="Proteomes" id="UP001139887"/>
    </source>
</evidence>
<evidence type="ECO:0000313" key="1">
    <source>
        <dbReference type="EMBL" id="KAJ2842490.1"/>
    </source>
</evidence>
<sequence length="59" mass="6501">MGFAESIDRLWAVDVQDEDKNIVKLISQCNAEIEHTVERSQAITALAVAAGYADSSFSW</sequence>
<dbReference type="Proteomes" id="UP001139887">
    <property type="component" value="Unassembled WGS sequence"/>
</dbReference>
<reference evidence="1" key="1">
    <citation type="submission" date="2022-07" db="EMBL/GenBank/DDBJ databases">
        <title>Phylogenomic reconstructions and comparative analyses of Kickxellomycotina fungi.</title>
        <authorList>
            <person name="Reynolds N.K."/>
            <person name="Stajich J.E."/>
            <person name="Barry K."/>
            <person name="Grigoriev I.V."/>
            <person name="Crous P."/>
            <person name="Smith M.E."/>
        </authorList>
    </citation>
    <scope>NUCLEOTIDE SEQUENCE</scope>
    <source>
        <strain evidence="1">NRRL 1566</strain>
    </source>
</reference>
<organism evidence="1 2">
    <name type="scientific">Coemansia brasiliensis</name>
    <dbReference type="NCBI Taxonomy" id="2650707"/>
    <lineage>
        <taxon>Eukaryota</taxon>
        <taxon>Fungi</taxon>
        <taxon>Fungi incertae sedis</taxon>
        <taxon>Zoopagomycota</taxon>
        <taxon>Kickxellomycotina</taxon>
        <taxon>Kickxellomycetes</taxon>
        <taxon>Kickxellales</taxon>
        <taxon>Kickxellaceae</taxon>
        <taxon>Coemansia</taxon>
    </lineage>
</organism>
<gene>
    <name evidence="1" type="ORF">IWW36_005889</name>
</gene>
<accession>A0A9W8I9A7</accession>
<name>A0A9W8I9A7_9FUNG</name>
<proteinExistence type="predicted"/>
<dbReference type="EMBL" id="JANBUW010001748">
    <property type="protein sequence ID" value="KAJ2842490.1"/>
    <property type="molecule type" value="Genomic_DNA"/>
</dbReference>
<dbReference type="AlphaFoldDB" id="A0A9W8I9A7"/>
<comment type="caution">
    <text evidence="1">The sequence shown here is derived from an EMBL/GenBank/DDBJ whole genome shotgun (WGS) entry which is preliminary data.</text>
</comment>
<keyword evidence="2" id="KW-1185">Reference proteome</keyword>